<feature type="non-terminal residue" evidence="3">
    <location>
        <position position="136"/>
    </location>
</feature>
<feature type="domain" description="Protein capicua homolog-like" evidence="2">
    <location>
        <begin position="51"/>
        <end position="120"/>
    </location>
</feature>
<evidence type="ECO:0000313" key="3">
    <source>
        <dbReference type="EMBL" id="NWU73906.1"/>
    </source>
</evidence>
<evidence type="ECO:0000313" key="4">
    <source>
        <dbReference type="Proteomes" id="UP000522270"/>
    </source>
</evidence>
<dbReference type="AlphaFoldDB" id="A0A7K5ZAP7"/>
<name>A0A7K5ZAP7_9AVES</name>
<dbReference type="EMBL" id="VYZE01004901">
    <property type="protein sequence ID" value="NWU73906.1"/>
    <property type="molecule type" value="Genomic_DNA"/>
</dbReference>
<comment type="caution">
    <text evidence="3">The sequence shown here is derived from an EMBL/GenBank/DDBJ whole genome shotgun (WGS) entry which is preliminary data.</text>
</comment>
<reference evidence="3 4" key="1">
    <citation type="submission" date="2019-09" db="EMBL/GenBank/DDBJ databases">
        <title>Bird 10,000 Genomes (B10K) Project - Family phase.</title>
        <authorList>
            <person name="Zhang G."/>
        </authorList>
    </citation>
    <scope>NUCLEOTIDE SEQUENCE [LARGE SCALE GENOMIC DNA]</scope>
    <source>
        <strain evidence="3">B10K-DU-027-49</strain>
        <tissue evidence="3">Muscle</tissue>
    </source>
</reference>
<gene>
    <name evidence="3" type="primary">Cic</name>
    <name evidence="3" type="ORF">PTEBUR_R15076</name>
</gene>
<feature type="compositionally biased region" description="Low complexity" evidence="1">
    <location>
        <begin position="126"/>
        <end position="136"/>
    </location>
</feature>
<feature type="non-terminal residue" evidence="3">
    <location>
        <position position="1"/>
    </location>
</feature>
<evidence type="ECO:0000256" key="1">
    <source>
        <dbReference type="SAM" id="MobiDB-lite"/>
    </source>
</evidence>
<feature type="region of interest" description="Disordered" evidence="1">
    <location>
        <begin position="117"/>
        <end position="136"/>
    </location>
</feature>
<protein>
    <submittedName>
        <fullName evidence="3">CIC protein</fullName>
    </submittedName>
</protein>
<evidence type="ECO:0000259" key="2">
    <source>
        <dbReference type="Pfam" id="PF16090"/>
    </source>
</evidence>
<dbReference type="Pfam" id="PF16090">
    <property type="entry name" value="DUF4819"/>
    <property type="match status" value="1"/>
</dbReference>
<sequence length="136" mass="14611">RSRRVLARRPDGVFQPALLKARRRAHDLGVQFPGERGLAYPGGGFFGDPPAVVLDVTPPAGTLGVGTPVCARLDATETFYRPGTVTEVCAKPPAFRVRFAAAPPVWVPRSGLRLLRPLWPPPEQPPGQGTPQESAK</sequence>
<dbReference type="Proteomes" id="UP000522270">
    <property type="component" value="Unassembled WGS sequence"/>
</dbReference>
<accession>A0A7K5ZAP7</accession>
<dbReference type="OrthoDB" id="10051111at2759"/>
<dbReference type="InterPro" id="IPR032147">
    <property type="entry name" value="Cic_dom"/>
</dbReference>
<organism evidence="3 4">
    <name type="scientific">Pterocles burchelli</name>
    <dbReference type="NCBI Taxonomy" id="2585816"/>
    <lineage>
        <taxon>Eukaryota</taxon>
        <taxon>Metazoa</taxon>
        <taxon>Chordata</taxon>
        <taxon>Craniata</taxon>
        <taxon>Vertebrata</taxon>
        <taxon>Euteleostomi</taxon>
        <taxon>Archelosauria</taxon>
        <taxon>Archosauria</taxon>
        <taxon>Dinosauria</taxon>
        <taxon>Saurischia</taxon>
        <taxon>Theropoda</taxon>
        <taxon>Coelurosauria</taxon>
        <taxon>Aves</taxon>
        <taxon>Neognathae</taxon>
        <taxon>Neoaves</taxon>
        <taxon>Columbimorphae</taxon>
        <taxon>Pterocliformes</taxon>
        <taxon>Pteroclidae</taxon>
        <taxon>Pterocles</taxon>
    </lineage>
</organism>
<proteinExistence type="predicted"/>
<keyword evidence="4" id="KW-1185">Reference proteome</keyword>